<feature type="compositionally biased region" description="Low complexity" evidence="5">
    <location>
        <begin position="333"/>
        <end position="362"/>
    </location>
</feature>
<feature type="region of interest" description="Disordered" evidence="5">
    <location>
        <begin position="330"/>
        <end position="373"/>
    </location>
</feature>
<evidence type="ECO:0000256" key="3">
    <source>
        <dbReference type="ARBA" id="ARBA00022777"/>
    </source>
</evidence>
<reference evidence="8 9" key="1">
    <citation type="journal article" date="2007" name="Nat. Biotechnol.">
        <title>Complete genome sequence of the myxobacterium Sorangium cellulosum.</title>
        <authorList>
            <person name="Schneiker S."/>
            <person name="Perlova O."/>
            <person name="Kaiser O."/>
            <person name="Gerth K."/>
            <person name="Alici A."/>
            <person name="Altmeyer M.O."/>
            <person name="Bartels D."/>
            <person name="Bekel T."/>
            <person name="Beyer S."/>
            <person name="Bode E."/>
            <person name="Bode H.B."/>
            <person name="Bolten C.J."/>
            <person name="Choudhuri J.V."/>
            <person name="Doss S."/>
            <person name="Elnakady Y.A."/>
            <person name="Frank B."/>
            <person name="Gaigalat L."/>
            <person name="Goesmann A."/>
            <person name="Groeger C."/>
            <person name="Gross F."/>
            <person name="Jelsbak L."/>
            <person name="Jelsbak L."/>
            <person name="Kalinowski J."/>
            <person name="Kegler C."/>
            <person name="Knauber T."/>
            <person name="Konietzny S."/>
            <person name="Kopp M."/>
            <person name="Krause L."/>
            <person name="Krug D."/>
            <person name="Linke B."/>
            <person name="Mahmud T."/>
            <person name="Martinez-Arias R."/>
            <person name="McHardy A.C."/>
            <person name="Merai M."/>
            <person name="Meyer F."/>
            <person name="Mormann S."/>
            <person name="Munoz-Dorado J."/>
            <person name="Perez J."/>
            <person name="Pradella S."/>
            <person name="Rachid S."/>
            <person name="Raddatz G."/>
            <person name="Rosenau F."/>
            <person name="Rueckert C."/>
            <person name="Sasse F."/>
            <person name="Scharfe M."/>
            <person name="Schuster S.C."/>
            <person name="Suen G."/>
            <person name="Treuner-Lange A."/>
            <person name="Velicer G.J."/>
            <person name="Vorholter F.-J."/>
            <person name="Weissman K.J."/>
            <person name="Welch R.D."/>
            <person name="Wenzel S.C."/>
            <person name="Whitworth D.E."/>
            <person name="Wilhelm S."/>
            <person name="Wittmann C."/>
            <person name="Bloecker H."/>
            <person name="Puehler A."/>
            <person name="Mueller R."/>
        </authorList>
    </citation>
    <scope>NUCLEOTIDE SEQUENCE [LARGE SCALE GENOMIC DNA]</scope>
    <source>
        <strain evidence="9">So ce56</strain>
    </source>
</reference>
<keyword evidence="3 8" id="KW-0418">Kinase</keyword>
<evidence type="ECO:0000256" key="1">
    <source>
        <dbReference type="ARBA" id="ARBA00022679"/>
    </source>
</evidence>
<keyword evidence="6" id="KW-1133">Transmembrane helix</keyword>
<evidence type="ECO:0000256" key="6">
    <source>
        <dbReference type="SAM" id="Phobius"/>
    </source>
</evidence>
<dbReference type="AlphaFoldDB" id="A9EYQ5"/>
<dbReference type="PROSITE" id="PS00109">
    <property type="entry name" value="PROTEIN_KINASE_TYR"/>
    <property type="match status" value="1"/>
</dbReference>
<dbReference type="Gene3D" id="3.30.200.20">
    <property type="entry name" value="Phosphorylase Kinase, domain 1"/>
    <property type="match status" value="1"/>
</dbReference>
<evidence type="ECO:0000256" key="2">
    <source>
        <dbReference type="ARBA" id="ARBA00022741"/>
    </source>
</evidence>
<dbReference type="EMBL" id="AM746676">
    <property type="protein sequence ID" value="CAN97565.1"/>
    <property type="molecule type" value="Genomic_DNA"/>
</dbReference>
<evidence type="ECO:0000256" key="4">
    <source>
        <dbReference type="ARBA" id="ARBA00022840"/>
    </source>
</evidence>
<dbReference type="GO" id="GO:0005524">
    <property type="term" value="F:ATP binding"/>
    <property type="evidence" value="ECO:0007669"/>
    <property type="project" value="UniProtKB-KW"/>
</dbReference>
<name>A9EYQ5_SORC5</name>
<dbReference type="InterPro" id="IPR000719">
    <property type="entry name" value="Prot_kinase_dom"/>
</dbReference>
<evidence type="ECO:0000256" key="5">
    <source>
        <dbReference type="SAM" id="MobiDB-lite"/>
    </source>
</evidence>
<dbReference type="STRING" id="448385.sce7396"/>
<evidence type="ECO:0000313" key="9">
    <source>
        <dbReference type="Proteomes" id="UP000002139"/>
    </source>
</evidence>
<dbReference type="SUPFAM" id="SSF56112">
    <property type="entry name" value="Protein kinase-like (PK-like)"/>
    <property type="match status" value="1"/>
</dbReference>
<keyword evidence="9" id="KW-1185">Reference proteome</keyword>
<dbReference type="PANTHER" id="PTHR43289">
    <property type="entry name" value="MITOGEN-ACTIVATED PROTEIN KINASE KINASE KINASE 20-RELATED"/>
    <property type="match status" value="1"/>
</dbReference>
<keyword evidence="4" id="KW-0067">ATP-binding</keyword>
<dbReference type="InterPro" id="IPR008266">
    <property type="entry name" value="Tyr_kinase_AS"/>
</dbReference>
<dbReference type="BioCyc" id="SCEL448385:SCE_RS37880-MONOMER"/>
<dbReference type="OrthoDB" id="9801841at2"/>
<evidence type="ECO:0000313" key="8">
    <source>
        <dbReference type="EMBL" id="CAN97565.1"/>
    </source>
</evidence>
<dbReference type="Gene3D" id="1.10.510.10">
    <property type="entry name" value="Transferase(Phosphotransferase) domain 1"/>
    <property type="match status" value="1"/>
</dbReference>
<proteinExistence type="predicted"/>
<protein>
    <submittedName>
        <fullName evidence="8">Protein kinase</fullName>
        <ecNumber evidence="8">2.7.11.1</ecNumber>
    </submittedName>
</protein>
<dbReference type="GO" id="GO:0004674">
    <property type="term" value="F:protein serine/threonine kinase activity"/>
    <property type="evidence" value="ECO:0007669"/>
    <property type="project" value="UniProtKB-EC"/>
</dbReference>
<feature type="region of interest" description="Disordered" evidence="5">
    <location>
        <begin position="426"/>
        <end position="448"/>
    </location>
</feature>
<dbReference type="Proteomes" id="UP000002139">
    <property type="component" value="Chromosome"/>
</dbReference>
<dbReference type="PROSITE" id="PS50011">
    <property type="entry name" value="PROTEIN_KINASE_DOM"/>
    <property type="match status" value="1"/>
</dbReference>
<dbReference type="Pfam" id="PF00069">
    <property type="entry name" value="Pkinase"/>
    <property type="match status" value="1"/>
</dbReference>
<evidence type="ECO:0000259" key="7">
    <source>
        <dbReference type="PROSITE" id="PS50011"/>
    </source>
</evidence>
<feature type="transmembrane region" description="Helical" evidence="6">
    <location>
        <begin position="379"/>
        <end position="399"/>
    </location>
</feature>
<keyword evidence="6" id="KW-0812">Transmembrane</keyword>
<gene>
    <name evidence="8" type="ordered locus">sce7396</name>
</gene>
<dbReference type="InterPro" id="IPR011009">
    <property type="entry name" value="Kinase-like_dom_sf"/>
</dbReference>
<keyword evidence="1 8" id="KW-0808">Transferase</keyword>
<dbReference type="eggNOG" id="COG0515">
    <property type="taxonomic scope" value="Bacteria"/>
</dbReference>
<keyword evidence="2" id="KW-0547">Nucleotide-binding</keyword>
<feature type="domain" description="Protein kinase" evidence="7">
    <location>
        <begin position="13"/>
        <end position="285"/>
    </location>
</feature>
<sequence>MGEVRAGHTLGRYELLVPIALGGMASVWAARTGGQLPRIVAVKLLRAELSDDPDFEAMFLDEATLVSQIHHPNVAETIDVGEEDGVLYQVMELIDGEPLNLVLRESKARGGLPLPFALRIVAEAALGLHAAHELRGRDGKPVGLVHRDVSPQNILVGYDGSVKILDFGVAKAASNLQRTQVGQVKGKYAYMSPEQAGSEPIDRRTDVFTLGIVFYQLVTGKHPFHAENDPATVRRICDKAAAEPPRTLVPSLPEDVGRIVMRMLAKPRDERFATMAELRQSIEQLSPATPIATSDELAALMQQMLGPRGERRRAAIQEAMQIARERAIDSDYPQSQQSSPQAAAQPGRAGAERGAGPPQGARPAPPAPLTPDEGHARRWLVPATVGLVVLVVLAGALLLRSSPHGGPPRQRGSLLVPGAGSIKEPLLRAARAASKAPRGGPDVTRAAP</sequence>
<dbReference type="HOGENOM" id="CLU_000288_151_5_7"/>
<dbReference type="CDD" id="cd14014">
    <property type="entry name" value="STKc_PknB_like"/>
    <property type="match status" value="1"/>
</dbReference>
<accession>A9EYQ5</accession>
<keyword evidence="6" id="KW-0472">Membrane</keyword>
<dbReference type="RefSeq" id="WP_012240004.1">
    <property type="nucleotide sequence ID" value="NC_010162.1"/>
</dbReference>
<organism evidence="8 9">
    <name type="scientific">Sorangium cellulosum (strain So ce56)</name>
    <name type="common">Polyangium cellulosum (strain So ce56)</name>
    <dbReference type="NCBI Taxonomy" id="448385"/>
    <lineage>
        <taxon>Bacteria</taxon>
        <taxon>Pseudomonadati</taxon>
        <taxon>Myxococcota</taxon>
        <taxon>Polyangia</taxon>
        <taxon>Polyangiales</taxon>
        <taxon>Polyangiaceae</taxon>
        <taxon>Sorangium</taxon>
    </lineage>
</organism>
<dbReference type="PANTHER" id="PTHR43289:SF6">
    <property type="entry name" value="SERINE_THREONINE-PROTEIN KINASE NEKL-3"/>
    <property type="match status" value="1"/>
</dbReference>
<dbReference type="KEGG" id="scl:sce7396"/>
<dbReference type="EC" id="2.7.11.1" evidence="8"/>